<dbReference type="RefSeq" id="WP_143126825.1">
    <property type="nucleotide sequence ID" value="NZ_VJMG01000060.1"/>
</dbReference>
<gene>
    <name evidence="2" type="ORF">FNA46_19195</name>
</gene>
<evidence type="ECO:0000256" key="1">
    <source>
        <dbReference type="SAM" id="Phobius"/>
    </source>
</evidence>
<feature type="transmembrane region" description="Helical" evidence="1">
    <location>
        <begin position="15"/>
        <end position="35"/>
    </location>
</feature>
<evidence type="ECO:0000313" key="3">
    <source>
        <dbReference type="Proteomes" id="UP000316801"/>
    </source>
</evidence>
<keyword evidence="3" id="KW-1185">Reference proteome</keyword>
<name>A0A549T1X5_9HYPH</name>
<organism evidence="2 3">
    <name type="scientific">Rhizobium straminoryzae</name>
    <dbReference type="NCBI Taxonomy" id="1387186"/>
    <lineage>
        <taxon>Bacteria</taxon>
        <taxon>Pseudomonadati</taxon>
        <taxon>Pseudomonadota</taxon>
        <taxon>Alphaproteobacteria</taxon>
        <taxon>Hyphomicrobiales</taxon>
        <taxon>Rhizobiaceae</taxon>
        <taxon>Rhizobium/Agrobacterium group</taxon>
        <taxon>Rhizobium</taxon>
    </lineage>
</organism>
<keyword evidence="1" id="KW-0812">Transmembrane</keyword>
<comment type="caution">
    <text evidence="2">The sequence shown here is derived from an EMBL/GenBank/DDBJ whole genome shotgun (WGS) entry which is preliminary data.</text>
</comment>
<sequence length="75" mass="8552">MPWDEQEPAEGERPLVRTILWAVVVLVVAGSVAFWNRYDMKVVAAGDQPHAYVLDRWTGTMTYYHQASSVSVDRQ</sequence>
<keyword evidence="1" id="KW-1133">Transmembrane helix</keyword>
<dbReference type="AlphaFoldDB" id="A0A549T1X5"/>
<dbReference type="Proteomes" id="UP000316801">
    <property type="component" value="Unassembled WGS sequence"/>
</dbReference>
<keyword evidence="1" id="KW-0472">Membrane</keyword>
<evidence type="ECO:0000313" key="2">
    <source>
        <dbReference type="EMBL" id="TRL35870.1"/>
    </source>
</evidence>
<accession>A0A549T1X5</accession>
<protein>
    <submittedName>
        <fullName evidence="2">Uncharacterized protein</fullName>
    </submittedName>
</protein>
<proteinExistence type="predicted"/>
<reference evidence="2 3" key="1">
    <citation type="submission" date="2019-07" db="EMBL/GenBank/DDBJ databases">
        <title>Ln-dependent methylotrophs.</title>
        <authorList>
            <person name="Tani A."/>
        </authorList>
    </citation>
    <scope>NUCLEOTIDE SEQUENCE [LARGE SCALE GENOMIC DNA]</scope>
    <source>
        <strain evidence="2 3">SM12</strain>
    </source>
</reference>
<dbReference type="EMBL" id="VJMG01000060">
    <property type="protein sequence ID" value="TRL35870.1"/>
    <property type="molecule type" value="Genomic_DNA"/>
</dbReference>